<dbReference type="RefSeq" id="WP_169297948.1">
    <property type="nucleotide sequence ID" value="NZ_JABBNI010000021.1"/>
</dbReference>
<reference evidence="2 3" key="1">
    <citation type="submission" date="2020-06" db="EMBL/GenBank/DDBJ databases">
        <title>Complete Genome Sequence of Clostridium muelleri sp. nov. P21T, an Acid-Alcohol Producing Acetogen Isolated from Old Hay.</title>
        <authorList>
            <person name="Duncan K.E."/>
            <person name="Tanner R.S."/>
        </authorList>
    </citation>
    <scope>NUCLEOTIDE SEQUENCE [LARGE SCALE GENOMIC DNA]</scope>
    <source>
        <strain evidence="2 3">P21</strain>
    </source>
</reference>
<accession>A0A7Y0EHS1</accession>
<comment type="caution">
    <text evidence="2">The sequence shown here is derived from an EMBL/GenBank/DDBJ whole genome shotgun (WGS) entry which is preliminary data.</text>
</comment>
<keyword evidence="3" id="KW-1185">Reference proteome</keyword>
<sequence length="471" mass="52508">MKIIKKIGWITLCLAVFIGVFGISAYSKAKNIFGGEFFAAFALQGAATKETLSKDEYNTRIIDVKYIKADSTIDTRQVIIYKPSGATGDLPLIYIPHYSAEEKTADFVSYIRHGWAVAAPYQFKNDFNGVLETDDLVFNNAALYTLRHMDGIDKKRIAIVGGSAGGYTTLMLNGLQMGTVASIASAPIANVYFNFHEYFPAADKVNRNSGLFDFKMPIQGMVSKAFQPINDKIKKDDARTWEAISPISMANAISNPLVMFHNTSDILVPVDQITHKYTYAKNDGTLPKEFVPKLPSTYPGILSSTFEEMANPDELTIKYSRFANNHVEGVLPYANTLITININDDGPPTAKGSHSAPNLTGSYDIFPYLEDMMKRTLDNTEKLVPQKLLLLLERYQGESLALPAHEGVDDTVYGSLAIYQREIVDELKMWMDSHTKEEMDSAMKSAVSKISDSNKQQKYNKTWQVILSQIK</sequence>
<organism evidence="2 3">
    <name type="scientific">Clostridium muellerianum</name>
    <dbReference type="NCBI Taxonomy" id="2716538"/>
    <lineage>
        <taxon>Bacteria</taxon>
        <taxon>Bacillati</taxon>
        <taxon>Bacillota</taxon>
        <taxon>Clostridia</taxon>
        <taxon>Eubacteriales</taxon>
        <taxon>Clostridiaceae</taxon>
        <taxon>Clostridium</taxon>
    </lineage>
</organism>
<gene>
    <name evidence="2" type="ORF">HBE96_11770</name>
</gene>
<evidence type="ECO:0000259" key="1">
    <source>
        <dbReference type="Pfam" id="PF20434"/>
    </source>
</evidence>
<dbReference type="AlphaFoldDB" id="A0A7Y0EHS1"/>
<dbReference type="EMBL" id="JABBNI010000021">
    <property type="protein sequence ID" value="NMM63342.1"/>
    <property type="molecule type" value="Genomic_DNA"/>
</dbReference>
<proteinExistence type="predicted"/>
<evidence type="ECO:0000313" key="2">
    <source>
        <dbReference type="EMBL" id="NMM63342.1"/>
    </source>
</evidence>
<protein>
    <recommendedName>
        <fullName evidence="1">BD-FAE-like domain-containing protein</fullName>
    </recommendedName>
</protein>
<feature type="domain" description="BD-FAE-like" evidence="1">
    <location>
        <begin position="140"/>
        <end position="272"/>
    </location>
</feature>
<dbReference type="Pfam" id="PF20434">
    <property type="entry name" value="BD-FAE"/>
    <property type="match status" value="1"/>
</dbReference>
<name>A0A7Y0EHS1_9CLOT</name>
<dbReference type="Proteomes" id="UP000537131">
    <property type="component" value="Unassembled WGS sequence"/>
</dbReference>
<dbReference type="SUPFAM" id="SSF53474">
    <property type="entry name" value="alpha/beta-Hydrolases"/>
    <property type="match status" value="1"/>
</dbReference>
<evidence type="ECO:0000313" key="3">
    <source>
        <dbReference type="Proteomes" id="UP000537131"/>
    </source>
</evidence>
<dbReference type="Gene3D" id="3.40.50.1820">
    <property type="entry name" value="alpha/beta hydrolase"/>
    <property type="match status" value="1"/>
</dbReference>
<dbReference type="InterPro" id="IPR049492">
    <property type="entry name" value="BD-FAE-like_dom"/>
</dbReference>
<dbReference type="InterPro" id="IPR029058">
    <property type="entry name" value="AB_hydrolase_fold"/>
</dbReference>